<feature type="signal peptide" evidence="1">
    <location>
        <begin position="1"/>
        <end position="22"/>
    </location>
</feature>
<protein>
    <submittedName>
        <fullName evidence="2">Uncharacterized protein</fullName>
    </submittedName>
</protein>
<dbReference type="AlphaFoldDB" id="A0A0H2QZK5"/>
<evidence type="ECO:0000256" key="1">
    <source>
        <dbReference type="SAM" id="SignalP"/>
    </source>
</evidence>
<proteinExistence type="predicted"/>
<keyword evidence="1" id="KW-0732">Signal</keyword>
<feature type="chain" id="PRO_5005201205" evidence="1">
    <location>
        <begin position="23"/>
        <end position="190"/>
    </location>
</feature>
<gene>
    <name evidence="2" type="ORF">SCHPADRAFT_947332</name>
</gene>
<reference evidence="2 3" key="1">
    <citation type="submission" date="2015-04" db="EMBL/GenBank/DDBJ databases">
        <title>Complete genome sequence of Schizopora paradoxa KUC8140, a cosmopolitan wood degrader in East Asia.</title>
        <authorList>
            <consortium name="DOE Joint Genome Institute"/>
            <person name="Min B."/>
            <person name="Park H."/>
            <person name="Jang Y."/>
            <person name="Kim J.-J."/>
            <person name="Kim K.H."/>
            <person name="Pangilinan J."/>
            <person name="Lipzen A."/>
            <person name="Riley R."/>
            <person name="Grigoriev I.V."/>
            <person name="Spatafora J.W."/>
            <person name="Choi I.-G."/>
        </authorList>
    </citation>
    <scope>NUCLEOTIDE SEQUENCE [LARGE SCALE GENOMIC DNA]</scope>
    <source>
        <strain evidence="2 3">KUC8140</strain>
    </source>
</reference>
<evidence type="ECO:0000313" key="3">
    <source>
        <dbReference type="Proteomes" id="UP000053477"/>
    </source>
</evidence>
<dbReference type="InParanoid" id="A0A0H2QZK5"/>
<evidence type="ECO:0000313" key="2">
    <source>
        <dbReference type="EMBL" id="KLO04930.1"/>
    </source>
</evidence>
<organism evidence="2 3">
    <name type="scientific">Schizopora paradoxa</name>
    <dbReference type="NCBI Taxonomy" id="27342"/>
    <lineage>
        <taxon>Eukaryota</taxon>
        <taxon>Fungi</taxon>
        <taxon>Dikarya</taxon>
        <taxon>Basidiomycota</taxon>
        <taxon>Agaricomycotina</taxon>
        <taxon>Agaricomycetes</taxon>
        <taxon>Hymenochaetales</taxon>
        <taxon>Schizoporaceae</taxon>
        <taxon>Schizopora</taxon>
    </lineage>
</organism>
<keyword evidence="3" id="KW-1185">Reference proteome</keyword>
<sequence length="190" mass="20471">MGGQLTVVFLSSFLSTLSPSLQHSCSSSSYSPPSLLRRRRLLRVLDVDFRDVSGRRRSSRRCDPFLSESLGRPADVHLSTLSHLLYGRRGGMGGRDVFGDPWIGMSSGGVGADVVDVGVRERERVEGLGDHAARWVVDVAGICVERLSRLLVLTASGREEMDGNNLRAVTRWGGLKAGGSGDENGGDARC</sequence>
<name>A0A0H2QZK5_9AGAM</name>
<accession>A0A0H2QZK5</accession>
<dbReference type="EMBL" id="KQ086401">
    <property type="protein sequence ID" value="KLO04930.1"/>
    <property type="molecule type" value="Genomic_DNA"/>
</dbReference>
<dbReference type="Proteomes" id="UP000053477">
    <property type="component" value="Unassembled WGS sequence"/>
</dbReference>